<accession>A0A9X2EBP7</accession>
<evidence type="ECO:0000313" key="3">
    <source>
        <dbReference type="EMBL" id="MCM6775396.1"/>
    </source>
</evidence>
<dbReference type="Pfam" id="PF01337">
    <property type="entry name" value="Barstar"/>
    <property type="match status" value="1"/>
</dbReference>
<dbReference type="InterPro" id="IPR035905">
    <property type="entry name" value="Barstar-like_sf"/>
</dbReference>
<name>A0A9X2EBP7_9NOCA</name>
<dbReference type="SUPFAM" id="SSF52038">
    <property type="entry name" value="Barstar-related"/>
    <property type="match status" value="1"/>
</dbReference>
<dbReference type="AlphaFoldDB" id="A0A9X2EBP7"/>
<feature type="domain" description="Barstar (barnase inhibitor)" evidence="2">
    <location>
        <begin position="7"/>
        <end position="61"/>
    </location>
</feature>
<comment type="caution">
    <text evidence="3">The sequence shown here is derived from an EMBL/GenBank/DDBJ whole genome shotgun (WGS) entry which is preliminary data.</text>
</comment>
<organism evidence="3 4">
    <name type="scientific">Nocardia pulmonis</name>
    <dbReference type="NCBI Taxonomy" id="2951408"/>
    <lineage>
        <taxon>Bacteria</taxon>
        <taxon>Bacillati</taxon>
        <taxon>Actinomycetota</taxon>
        <taxon>Actinomycetes</taxon>
        <taxon>Mycobacteriales</taxon>
        <taxon>Nocardiaceae</taxon>
        <taxon>Nocardia</taxon>
    </lineage>
</organism>
<reference evidence="3" key="1">
    <citation type="submission" date="2022-06" db="EMBL/GenBank/DDBJ databases">
        <title>Novel species in genus nocardia.</title>
        <authorList>
            <person name="Li F."/>
        </authorList>
    </citation>
    <scope>NUCLEOTIDE SEQUENCE</scope>
    <source>
        <strain evidence="3">CDC141</strain>
    </source>
</reference>
<dbReference type="InterPro" id="IPR000468">
    <property type="entry name" value="Barstar"/>
</dbReference>
<sequence length="73" mass="7574">MGEAINGPGGYFGNCLDALADCLHGGFGATPPFTLVWLGRKAVEAKVGTSFLETILGLFAARSIKVVDGDEDD</sequence>
<dbReference type="Proteomes" id="UP001139157">
    <property type="component" value="Unassembled WGS sequence"/>
</dbReference>
<keyword evidence="4" id="KW-1185">Reference proteome</keyword>
<evidence type="ECO:0000313" key="4">
    <source>
        <dbReference type="Proteomes" id="UP001139157"/>
    </source>
</evidence>
<evidence type="ECO:0000256" key="1">
    <source>
        <dbReference type="ARBA" id="ARBA00006845"/>
    </source>
</evidence>
<gene>
    <name evidence="3" type="ORF">NDR86_18140</name>
</gene>
<evidence type="ECO:0000259" key="2">
    <source>
        <dbReference type="Pfam" id="PF01337"/>
    </source>
</evidence>
<proteinExistence type="inferred from homology"/>
<dbReference type="Gene3D" id="3.30.370.10">
    <property type="entry name" value="Barstar-like"/>
    <property type="match status" value="1"/>
</dbReference>
<comment type="similarity">
    <text evidence="1">Belongs to the barstar family.</text>
</comment>
<dbReference type="EMBL" id="JAMRXG010000007">
    <property type="protein sequence ID" value="MCM6775396.1"/>
    <property type="molecule type" value="Genomic_DNA"/>
</dbReference>
<protein>
    <submittedName>
        <fullName evidence="3">Barstar family protein</fullName>
    </submittedName>
</protein>